<proteinExistence type="predicted"/>
<dbReference type="KEGG" id="xdi:EZH22_24670"/>
<organism evidence="1 2">
    <name type="scientific">Xanthobacter dioxanivorans</name>
    <dbReference type="NCBI Taxonomy" id="2528964"/>
    <lineage>
        <taxon>Bacteria</taxon>
        <taxon>Pseudomonadati</taxon>
        <taxon>Pseudomonadota</taxon>
        <taxon>Alphaproteobacteria</taxon>
        <taxon>Hyphomicrobiales</taxon>
        <taxon>Xanthobacteraceae</taxon>
        <taxon>Xanthobacter</taxon>
    </lineage>
</organism>
<evidence type="ECO:0000313" key="1">
    <source>
        <dbReference type="EMBL" id="QRG06144.1"/>
    </source>
</evidence>
<name>A0A974SIF7_9HYPH</name>
<gene>
    <name evidence="1" type="ORF">EZH22_24670</name>
</gene>
<sequence length="228" mass="25800">MTDRPILFSAPMVRALLAGTKTQTRRAIPEAMQESYSNYDDWCSNVSAGVPTSRQWEREFYLERIRIQPGDRLWCRENHAICPRTAWALPKTVSPDDADFAAYYQADFDRSGKPRWKPSIHMPRWASRLTLYVTDVRVERLKDISEDDARAEGVVQRPDGWFTVIDVQRGMTGAATHAVDSYAMLWESINGLGSWTQNPWVAAYTFVPVLGNIDTLPATLEPAGDSDA</sequence>
<dbReference type="RefSeq" id="WP_203193023.1">
    <property type="nucleotide sequence ID" value="NZ_CP063362.1"/>
</dbReference>
<dbReference type="AlphaFoldDB" id="A0A974SIF7"/>
<accession>A0A974SIF7</accession>
<reference evidence="1 2" key="1">
    <citation type="submission" date="2020-10" db="EMBL/GenBank/DDBJ databases">
        <title>Degradation of 1,4-Dioxane by Xanthobacter sp. YN2, via a Novel Group-2 Soluble Di-Iron Monooxygenase.</title>
        <authorList>
            <person name="Ma F."/>
            <person name="Wang Y."/>
            <person name="Yang J."/>
            <person name="Guo H."/>
            <person name="Su D."/>
            <person name="Yu L."/>
        </authorList>
    </citation>
    <scope>NUCLEOTIDE SEQUENCE [LARGE SCALE GENOMIC DNA]</scope>
    <source>
        <strain evidence="1 2">YN2</strain>
    </source>
</reference>
<dbReference type="Proteomes" id="UP000596427">
    <property type="component" value="Chromosome"/>
</dbReference>
<protein>
    <submittedName>
        <fullName evidence="1">Uncharacterized protein</fullName>
    </submittedName>
</protein>
<dbReference type="EMBL" id="CP063362">
    <property type="protein sequence ID" value="QRG06144.1"/>
    <property type="molecule type" value="Genomic_DNA"/>
</dbReference>
<evidence type="ECO:0000313" key="2">
    <source>
        <dbReference type="Proteomes" id="UP000596427"/>
    </source>
</evidence>
<keyword evidence="2" id="KW-1185">Reference proteome</keyword>